<keyword evidence="9" id="KW-0812">Transmembrane</keyword>
<proteinExistence type="inferred from homology"/>
<keyword evidence="3" id="KW-0378">Hydrolase</keyword>
<dbReference type="Proteomes" id="UP000700334">
    <property type="component" value="Unassembled WGS sequence"/>
</dbReference>
<dbReference type="Gene3D" id="1.20.1000.10">
    <property type="entry name" value="Guanylate-binding protein, C-terminal domain"/>
    <property type="match status" value="1"/>
</dbReference>
<dbReference type="InterPro" id="IPR030386">
    <property type="entry name" value="G_GB1_RHD3_dom"/>
</dbReference>
<dbReference type="GO" id="GO:0045087">
    <property type="term" value="P:innate immune response"/>
    <property type="evidence" value="ECO:0007669"/>
    <property type="project" value="UniProtKB-KW"/>
</dbReference>
<dbReference type="FunFam" id="3.40.50.300:FF:000422">
    <property type="entry name" value="Guanylate-binding protein 1"/>
    <property type="match status" value="1"/>
</dbReference>
<feature type="region of interest" description="Disordered" evidence="8">
    <location>
        <begin position="642"/>
        <end position="667"/>
    </location>
</feature>
<feature type="transmembrane region" description="Helical" evidence="9">
    <location>
        <begin position="610"/>
        <end position="636"/>
    </location>
</feature>
<dbReference type="InterPro" id="IPR003191">
    <property type="entry name" value="Guanylate-bd/ATL_C"/>
</dbReference>
<dbReference type="OrthoDB" id="2135133at2759"/>
<evidence type="ECO:0000256" key="3">
    <source>
        <dbReference type="ARBA" id="ARBA00022801"/>
    </source>
</evidence>
<dbReference type="PROSITE" id="PS51715">
    <property type="entry name" value="G_GB1_RHD3"/>
    <property type="match status" value="1"/>
</dbReference>
<dbReference type="Pfam" id="PF02841">
    <property type="entry name" value="GBP_C"/>
    <property type="match status" value="1"/>
</dbReference>
<evidence type="ECO:0000256" key="6">
    <source>
        <dbReference type="PROSITE-ProRule" id="PRU01052"/>
    </source>
</evidence>
<dbReference type="InterPro" id="IPR015894">
    <property type="entry name" value="Guanylate-bd_N"/>
</dbReference>
<dbReference type="InterPro" id="IPR037684">
    <property type="entry name" value="GBP_C"/>
</dbReference>
<feature type="coiled-coil region" evidence="7">
    <location>
        <begin position="496"/>
        <end position="603"/>
    </location>
</feature>
<gene>
    <name evidence="11" type="ORF">J0S82_009916</name>
</gene>
<dbReference type="PANTHER" id="PTHR10751">
    <property type="entry name" value="GUANYLATE BINDING PROTEIN"/>
    <property type="match status" value="1"/>
</dbReference>
<accession>A0A8J6AJL0</accession>
<evidence type="ECO:0000256" key="9">
    <source>
        <dbReference type="SAM" id="Phobius"/>
    </source>
</evidence>
<dbReference type="InterPro" id="IPR027417">
    <property type="entry name" value="P-loop_NTPase"/>
</dbReference>
<keyword evidence="2" id="KW-0547">Nucleotide-binding</keyword>
<keyword evidence="4" id="KW-0391">Immunity</keyword>
<reference evidence="11" key="1">
    <citation type="journal article" date="2021" name="Evol. Appl.">
        <title>The genome of the Pyrenean desman and the effects of bottlenecks and inbreeding on the genomic landscape of an endangered species.</title>
        <authorList>
            <person name="Escoda L."/>
            <person name="Castresana J."/>
        </authorList>
    </citation>
    <scope>NUCLEOTIDE SEQUENCE</scope>
    <source>
        <strain evidence="11">IBE-C5619</strain>
    </source>
</reference>
<dbReference type="GO" id="GO:0005525">
    <property type="term" value="F:GTP binding"/>
    <property type="evidence" value="ECO:0007669"/>
    <property type="project" value="UniProtKB-KW"/>
</dbReference>
<evidence type="ECO:0000313" key="12">
    <source>
        <dbReference type="Proteomes" id="UP000700334"/>
    </source>
</evidence>
<evidence type="ECO:0000313" key="11">
    <source>
        <dbReference type="EMBL" id="KAG8519480.1"/>
    </source>
</evidence>
<protein>
    <submittedName>
        <fullName evidence="11">Guanylate-binding protein 4</fullName>
    </submittedName>
</protein>
<keyword evidence="5" id="KW-0342">GTP-binding</keyword>
<organism evidence="11 12">
    <name type="scientific">Galemys pyrenaicus</name>
    <name type="common">Iberian desman</name>
    <name type="synonym">Pyrenean desman</name>
    <dbReference type="NCBI Taxonomy" id="202257"/>
    <lineage>
        <taxon>Eukaryota</taxon>
        <taxon>Metazoa</taxon>
        <taxon>Chordata</taxon>
        <taxon>Craniata</taxon>
        <taxon>Vertebrata</taxon>
        <taxon>Euteleostomi</taxon>
        <taxon>Mammalia</taxon>
        <taxon>Eutheria</taxon>
        <taxon>Laurasiatheria</taxon>
        <taxon>Eulipotyphla</taxon>
        <taxon>Talpidae</taxon>
        <taxon>Galemys</taxon>
    </lineage>
</organism>
<dbReference type="FunFam" id="1.20.1000.10:FF:000001">
    <property type="entry name" value="Guanylate binding protein 1"/>
    <property type="match status" value="1"/>
</dbReference>
<comment type="caution">
    <text evidence="11">The sequence shown here is derived from an EMBL/GenBank/DDBJ whole genome shotgun (WGS) entry which is preliminary data.</text>
</comment>
<feature type="non-terminal residue" evidence="11">
    <location>
        <position position="667"/>
    </location>
</feature>
<dbReference type="InterPro" id="IPR036543">
    <property type="entry name" value="Guanylate-bd_C_sf"/>
</dbReference>
<evidence type="ECO:0000256" key="5">
    <source>
        <dbReference type="ARBA" id="ARBA00023134"/>
    </source>
</evidence>
<comment type="similarity">
    <text evidence="6">Belongs to the TRAFAC class dynamin-like GTPase superfamily. GB1/RHD3 GTPase family.</text>
</comment>
<evidence type="ECO:0000256" key="4">
    <source>
        <dbReference type="ARBA" id="ARBA00022859"/>
    </source>
</evidence>
<dbReference type="Gene3D" id="3.40.50.300">
    <property type="entry name" value="P-loop containing nucleotide triphosphate hydrolases"/>
    <property type="match status" value="1"/>
</dbReference>
<feature type="domain" description="GB1/RHD3-type G" evidence="10">
    <location>
        <begin position="37"/>
        <end position="292"/>
    </location>
</feature>
<evidence type="ECO:0000259" key="10">
    <source>
        <dbReference type="PROSITE" id="PS51715"/>
    </source>
</evidence>
<dbReference type="SUPFAM" id="SSF48340">
    <property type="entry name" value="Interferon-induced guanylate-binding protein 1 (GBP1), C-terminal domain"/>
    <property type="match status" value="1"/>
</dbReference>
<sequence length="667" mass="76583">FTMASGSIMMAPVCLVENEKKQLRVNREALSILEKISEPVVVVAIAGLYRTGKSYLMNRLAGQNRGFPLGSTVQSQTKGIWMWCVPHPSKPNHTLVLLDTEGLGDVEKGDPKNDSWIFTLAVLLSSVFVYNSMGTINHQALEQLQYPSWNKTTLYYQGYVTELAKHIRTKSSPSSNEINDSAEFVSFFPDFVWAVRDFTLELELDGRPITEDEYLENSLKLIKGDHPQTQNSNLPKKCIKRFFPKQKCFVFDRPTNDRDLLLHMEEVSESQLDLNFQKQSQSFCSYIFAHAEAKNVREGITVTGNGLATLVVIYVDAINSGSVPCLENAVTTLAQLRNSEAVQRAADHYRQQMAQRVQFPTDMLQELLDLHTACEREAIAIFMEHSFKDDEREFQKMLVETIEKEKKDFLLKNENTSKEYCEAELTKLSEPLKESISRRTFFVPGGHSLYLEAKNKLVQDYELVPRKGVKGKEVLQNFLQSQAETEDAILQADRVLTDEKKAMAAEQAKKEAAEQEQEFLKQKLDDQQQIKMAQRRSFKENIVQLIEKIKREIVELLRMLEMMLDHKLKMIQALYTEGSTKEYEEMNKEANHIREAIQKTKSNRSTAIKVALLVAGGVFIVVLPWPLKLIGLELIIAEKMEREREREDDDDDDVLREQERTLRHKLK</sequence>
<keyword evidence="1" id="KW-0399">Innate immunity</keyword>
<evidence type="ECO:0000256" key="2">
    <source>
        <dbReference type="ARBA" id="ARBA00022741"/>
    </source>
</evidence>
<dbReference type="EMBL" id="JAGFMF010011606">
    <property type="protein sequence ID" value="KAG8519480.1"/>
    <property type="molecule type" value="Genomic_DNA"/>
</dbReference>
<keyword evidence="12" id="KW-1185">Reference proteome</keyword>
<evidence type="ECO:0000256" key="7">
    <source>
        <dbReference type="SAM" id="Coils"/>
    </source>
</evidence>
<dbReference type="CDD" id="cd01851">
    <property type="entry name" value="GBP"/>
    <property type="match status" value="1"/>
</dbReference>
<dbReference type="Pfam" id="PF02263">
    <property type="entry name" value="GBP"/>
    <property type="match status" value="1"/>
</dbReference>
<keyword evidence="9" id="KW-0472">Membrane</keyword>
<evidence type="ECO:0000256" key="1">
    <source>
        <dbReference type="ARBA" id="ARBA00022588"/>
    </source>
</evidence>
<dbReference type="GO" id="GO:0003924">
    <property type="term" value="F:GTPase activity"/>
    <property type="evidence" value="ECO:0007669"/>
    <property type="project" value="InterPro"/>
</dbReference>
<evidence type="ECO:0000256" key="8">
    <source>
        <dbReference type="SAM" id="MobiDB-lite"/>
    </source>
</evidence>
<dbReference type="CDD" id="cd16269">
    <property type="entry name" value="GBP_C"/>
    <property type="match status" value="1"/>
</dbReference>
<feature type="non-terminal residue" evidence="11">
    <location>
        <position position="1"/>
    </location>
</feature>
<name>A0A8J6AJL0_GALPY</name>
<dbReference type="SUPFAM" id="SSF52540">
    <property type="entry name" value="P-loop containing nucleoside triphosphate hydrolases"/>
    <property type="match status" value="1"/>
</dbReference>
<keyword evidence="7" id="KW-0175">Coiled coil</keyword>
<dbReference type="AlphaFoldDB" id="A0A8J6AJL0"/>
<keyword evidence="9" id="KW-1133">Transmembrane helix</keyword>